<organism evidence="4 5">
    <name type="scientific">Acrasis kona</name>
    <dbReference type="NCBI Taxonomy" id="1008807"/>
    <lineage>
        <taxon>Eukaryota</taxon>
        <taxon>Discoba</taxon>
        <taxon>Heterolobosea</taxon>
        <taxon>Tetramitia</taxon>
        <taxon>Eutetramitia</taxon>
        <taxon>Acrasidae</taxon>
        <taxon>Acrasis</taxon>
    </lineage>
</organism>
<sequence length="410" mass="45496">MKLSIVAVVLIASFVVGINRFTVPESYDFRTNHPDWVPPIRNQGLCGSCWAFSTSYVYSTRLYLSAKQQGAPNVYKQIFSPQHQINCHRSQYLNGCSGGVIQDAFESIQEFGTTTDTCVPYKSSKDYFDVRRHKCTVTTCKRSTDPVKMYYGSRTIRVEVDDNNTAEDIAYLMKRQILTQGPVSTSFRIGIDFLTFFKKNPKGIYKGSSTKGRLGSHAIVTLGWGVENGVEYWICANSWGTSWGNQVTTLGYFKFKVLAPNGIEKGGFTAISFDKPDSYIKPSPIAREDGSSKKKTTSGVVKIDSTSEEAKLAAAFAFESVKSKVPKVTSYTIQEIHSQPVEGFNFFVLLNVDARESKYNLFVSIHYSPDLVPTMTNFKFMAPSASQTCKSAVGTPLVGAARCMVEVVNK</sequence>
<dbReference type="Proteomes" id="UP001431209">
    <property type="component" value="Unassembled WGS sequence"/>
</dbReference>
<dbReference type="SUPFAM" id="SSF54001">
    <property type="entry name" value="Cysteine proteinases"/>
    <property type="match status" value="1"/>
</dbReference>
<accession>A0AAW2ZCC3</accession>
<dbReference type="InterPro" id="IPR025660">
    <property type="entry name" value="Pept_his_AS"/>
</dbReference>
<dbReference type="PROSITE" id="PS00139">
    <property type="entry name" value="THIOL_PROTEASE_CYS"/>
    <property type="match status" value="1"/>
</dbReference>
<dbReference type="PROSITE" id="PS00639">
    <property type="entry name" value="THIOL_PROTEASE_HIS"/>
    <property type="match status" value="1"/>
</dbReference>
<keyword evidence="5" id="KW-1185">Reference proteome</keyword>
<reference evidence="4 5" key="1">
    <citation type="submission" date="2024-03" db="EMBL/GenBank/DDBJ databases">
        <title>The Acrasis kona genome and developmental transcriptomes reveal deep origins of eukaryotic multicellular pathways.</title>
        <authorList>
            <person name="Sheikh S."/>
            <person name="Fu C.-J."/>
            <person name="Brown M.W."/>
            <person name="Baldauf S.L."/>
        </authorList>
    </citation>
    <scope>NUCLEOTIDE SEQUENCE [LARGE SCALE GENOMIC DNA]</scope>
    <source>
        <strain evidence="4 5">ATCC MYA-3509</strain>
    </source>
</reference>
<dbReference type="SMART" id="SM00645">
    <property type="entry name" value="Pept_C1"/>
    <property type="match status" value="1"/>
</dbReference>
<name>A0AAW2ZCC3_9EUKA</name>
<dbReference type="Gene3D" id="3.90.70.10">
    <property type="entry name" value="Cysteine proteinases"/>
    <property type="match status" value="1"/>
</dbReference>
<feature type="chain" id="PRO_5043901532" evidence="2">
    <location>
        <begin position="18"/>
        <end position="410"/>
    </location>
</feature>
<evidence type="ECO:0000313" key="5">
    <source>
        <dbReference type="Proteomes" id="UP001431209"/>
    </source>
</evidence>
<evidence type="ECO:0000256" key="1">
    <source>
        <dbReference type="ARBA" id="ARBA00008455"/>
    </source>
</evidence>
<protein>
    <submittedName>
        <fullName evidence="4">Cathepsin B-like protein</fullName>
    </submittedName>
</protein>
<proteinExistence type="inferred from homology"/>
<dbReference type="InterPro" id="IPR038765">
    <property type="entry name" value="Papain-like_cys_pep_sf"/>
</dbReference>
<evidence type="ECO:0000313" key="4">
    <source>
        <dbReference type="EMBL" id="KAL0487547.1"/>
    </source>
</evidence>
<gene>
    <name evidence="4" type="ORF">AKO1_000325</name>
</gene>
<comment type="caution">
    <text evidence="4">The sequence shown here is derived from an EMBL/GenBank/DDBJ whole genome shotgun (WGS) entry which is preliminary data.</text>
</comment>
<dbReference type="EMBL" id="JAOPGA020001349">
    <property type="protein sequence ID" value="KAL0487547.1"/>
    <property type="molecule type" value="Genomic_DNA"/>
</dbReference>
<dbReference type="AlphaFoldDB" id="A0AAW2ZCC3"/>
<dbReference type="Pfam" id="PF00112">
    <property type="entry name" value="Peptidase_C1"/>
    <property type="match status" value="1"/>
</dbReference>
<comment type="similarity">
    <text evidence="1">Belongs to the peptidase C1 family.</text>
</comment>
<keyword evidence="2" id="KW-0732">Signal</keyword>
<feature type="domain" description="Peptidase C1A papain C-terminal" evidence="3">
    <location>
        <begin position="23"/>
        <end position="271"/>
    </location>
</feature>
<dbReference type="InterPro" id="IPR000668">
    <property type="entry name" value="Peptidase_C1A_C"/>
</dbReference>
<evidence type="ECO:0000256" key="2">
    <source>
        <dbReference type="SAM" id="SignalP"/>
    </source>
</evidence>
<dbReference type="InterPro" id="IPR013128">
    <property type="entry name" value="Peptidase_C1A"/>
</dbReference>
<dbReference type="InterPro" id="IPR000169">
    <property type="entry name" value="Pept_cys_AS"/>
</dbReference>
<feature type="signal peptide" evidence="2">
    <location>
        <begin position="1"/>
        <end position="17"/>
    </location>
</feature>
<dbReference type="PANTHER" id="PTHR12411">
    <property type="entry name" value="CYSTEINE PROTEASE FAMILY C1-RELATED"/>
    <property type="match status" value="1"/>
</dbReference>
<dbReference type="PRINTS" id="PR00705">
    <property type="entry name" value="PAPAIN"/>
</dbReference>
<dbReference type="GO" id="GO:0006508">
    <property type="term" value="P:proteolysis"/>
    <property type="evidence" value="ECO:0007669"/>
    <property type="project" value="InterPro"/>
</dbReference>
<evidence type="ECO:0000259" key="3">
    <source>
        <dbReference type="SMART" id="SM00645"/>
    </source>
</evidence>
<dbReference type="GO" id="GO:0008234">
    <property type="term" value="F:cysteine-type peptidase activity"/>
    <property type="evidence" value="ECO:0007669"/>
    <property type="project" value="InterPro"/>
</dbReference>